<sequence length="561" mass="62062">MEGSMQCNANYVPLTPISFLERSAIVYGDKLSLVFGNDKYTWSQTHQRCIKLASSISQLGVSHHDVVAVLAHNTPATYELHFGVPMSGAILCTLNTHTDSSMVSLLLKHCDAKILFVDHQLLDIAKGALDILSKSSTKLATLVLILESDAQNSNTYVSPETLIYENLIAEGKLDFEVKKPKDEFDTISISYTSGTTATPKGVIYSHRGAYLNALSTVIINEMISSSVYLWCVPMFHCNGWCVPWSMAAQGGTNICLRNLTAKSIFEDVFKHKVTHMGGAPTILNMIINAPLEFRKPIPWKVQVMTGGAPPPPGVFAKMEELGFYVTHAYGMTETYGPASICTWKPEWSCLPQDVQAKLKARQGVLHVGMEGLDIKDPVTMKSVPADAKTIGEIMFRGNNVMKGYLNDLKGTKNAFKDGWYKTGDLGVKHPDGYIEVKDRSKDIIIFGEDIYISTIELESVIYNHPAVFEVAVVGRPDEYWGETPCAFVKLKEGYNATEEEIMQLCQKSLPHVMAPQTVVFGDLPKTPTGKTQKYVLREKTKAMGSLSKIKCISKETFFNVK</sequence>
<reference evidence="10 11" key="2">
    <citation type="journal article" date="2017" name="Front. Plant Sci.">
        <title>Gene Classification and Mining of Molecular Markers Useful in Red Clover (Trifolium pratense) Breeding.</title>
        <authorList>
            <person name="Istvanek J."/>
            <person name="Dluhosova J."/>
            <person name="Dluhos P."/>
            <person name="Patkova L."/>
            <person name="Nedelnik J."/>
            <person name="Repkova J."/>
        </authorList>
    </citation>
    <scope>NUCLEOTIDE SEQUENCE [LARGE SCALE GENOMIC DNA]</scope>
    <source>
        <strain evidence="11">cv. Tatra</strain>
        <tissue evidence="10">Young leaves</tissue>
    </source>
</reference>
<evidence type="ECO:0000256" key="6">
    <source>
        <dbReference type="ARBA" id="ARBA00022840"/>
    </source>
</evidence>
<dbReference type="AlphaFoldDB" id="A0A2K3P5B6"/>
<evidence type="ECO:0000256" key="5">
    <source>
        <dbReference type="ARBA" id="ARBA00022832"/>
    </source>
</evidence>
<dbReference type="InterPro" id="IPR000873">
    <property type="entry name" value="AMP-dep_synth/lig_dom"/>
</dbReference>
<proteinExistence type="inferred from homology"/>
<evidence type="ECO:0000259" key="8">
    <source>
        <dbReference type="Pfam" id="PF00501"/>
    </source>
</evidence>
<keyword evidence="6" id="KW-0067">ATP-binding</keyword>
<dbReference type="GO" id="GO:0031956">
    <property type="term" value="F:medium-chain fatty acid-CoA ligase activity"/>
    <property type="evidence" value="ECO:0007669"/>
    <property type="project" value="UniProtKB-ARBA"/>
</dbReference>
<evidence type="ECO:0000313" key="11">
    <source>
        <dbReference type="Proteomes" id="UP000236291"/>
    </source>
</evidence>
<dbReference type="GO" id="GO:0005524">
    <property type="term" value="F:ATP binding"/>
    <property type="evidence" value="ECO:0007669"/>
    <property type="project" value="UniProtKB-KW"/>
</dbReference>
<protein>
    <submittedName>
        <fullName evidence="10">Putative acyl-activating enzyme peroxisomal-like</fullName>
    </submittedName>
</protein>
<accession>A0A2K3P5B6</accession>
<keyword evidence="7" id="KW-0443">Lipid metabolism</keyword>
<evidence type="ECO:0000256" key="2">
    <source>
        <dbReference type="ARBA" id="ARBA00006432"/>
    </source>
</evidence>
<comment type="subcellular location">
    <subcellularLocation>
        <location evidence="1">Cytoplasm</location>
        <location evidence="1">Cytosol</location>
    </subcellularLocation>
</comment>
<dbReference type="GO" id="GO:0050218">
    <property type="term" value="F:propionate-CoA ligase activity"/>
    <property type="evidence" value="ECO:0007669"/>
    <property type="project" value="UniProtKB-ARBA"/>
</dbReference>
<dbReference type="InterPro" id="IPR045851">
    <property type="entry name" value="AMP-bd_C_sf"/>
</dbReference>
<evidence type="ECO:0000256" key="4">
    <source>
        <dbReference type="ARBA" id="ARBA00022741"/>
    </source>
</evidence>
<dbReference type="PANTHER" id="PTHR43859">
    <property type="entry name" value="ACYL-ACTIVATING ENZYME"/>
    <property type="match status" value="1"/>
</dbReference>
<evidence type="ECO:0000313" key="10">
    <source>
        <dbReference type="EMBL" id="PNY10469.1"/>
    </source>
</evidence>
<dbReference type="Gene3D" id="3.30.300.30">
    <property type="match status" value="1"/>
</dbReference>
<dbReference type="FunFam" id="3.40.50.12780:FF:000003">
    <property type="entry name" value="Long-chain-fatty-acid--CoA ligase FadD"/>
    <property type="match status" value="1"/>
</dbReference>
<dbReference type="GO" id="GO:0005829">
    <property type="term" value="C:cytosol"/>
    <property type="evidence" value="ECO:0007669"/>
    <property type="project" value="UniProtKB-SubCell"/>
</dbReference>
<dbReference type="Pfam" id="PF13193">
    <property type="entry name" value="AMP-binding_C"/>
    <property type="match status" value="1"/>
</dbReference>
<comment type="similarity">
    <text evidence="2">Belongs to the ATP-dependent AMP-binding enzyme family.</text>
</comment>
<feature type="domain" description="AMP-binding enzyme C-terminal" evidence="9">
    <location>
        <begin position="456"/>
        <end position="530"/>
    </location>
</feature>
<dbReference type="PANTHER" id="PTHR43859:SF4">
    <property type="entry name" value="BUTANOATE--COA LIGASE AAE1-RELATED"/>
    <property type="match status" value="1"/>
</dbReference>
<dbReference type="InterPro" id="IPR042099">
    <property type="entry name" value="ANL_N_sf"/>
</dbReference>
<dbReference type="EMBL" id="ASHM01003845">
    <property type="protein sequence ID" value="PNY10469.1"/>
    <property type="molecule type" value="Genomic_DNA"/>
</dbReference>
<reference evidence="10 11" key="1">
    <citation type="journal article" date="2014" name="Am. J. Bot.">
        <title>Genome assembly and annotation for red clover (Trifolium pratense; Fabaceae).</title>
        <authorList>
            <person name="Istvanek J."/>
            <person name="Jaros M."/>
            <person name="Krenek A."/>
            <person name="Repkova J."/>
        </authorList>
    </citation>
    <scope>NUCLEOTIDE SEQUENCE [LARGE SCALE GENOMIC DNA]</scope>
    <source>
        <strain evidence="11">cv. Tatra</strain>
        <tissue evidence="10">Young leaves</tissue>
    </source>
</reference>
<evidence type="ECO:0000256" key="3">
    <source>
        <dbReference type="ARBA" id="ARBA00022598"/>
    </source>
</evidence>
<keyword evidence="4" id="KW-0547">Nucleotide-binding</keyword>
<feature type="domain" description="AMP-dependent synthetase/ligase" evidence="8">
    <location>
        <begin position="20"/>
        <end position="405"/>
    </location>
</feature>
<dbReference type="Gene3D" id="3.40.50.12780">
    <property type="entry name" value="N-terminal domain of ligase-like"/>
    <property type="match status" value="1"/>
</dbReference>
<dbReference type="GO" id="GO:0043759">
    <property type="term" value="F:2-methylbutanoate-CoA ligase activity"/>
    <property type="evidence" value="ECO:0007669"/>
    <property type="project" value="UniProtKB-ARBA"/>
</dbReference>
<evidence type="ECO:0000256" key="7">
    <source>
        <dbReference type="ARBA" id="ARBA00023098"/>
    </source>
</evidence>
<dbReference type="InterPro" id="IPR025110">
    <property type="entry name" value="AMP-bd_C"/>
</dbReference>
<dbReference type="Pfam" id="PF00501">
    <property type="entry name" value="AMP-binding"/>
    <property type="match status" value="1"/>
</dbReference>
<dbReference type="NCBIfam" id="NF006020">
    <property type="entry name" value="PRK08162.1"/>
    <property type="match status" value="1"/>
</dbReference>
<dbReference type="STRING" id="57577.A0A2K3P5B6"/>
<dbReference type="Proteomes" id="UP000236291">
    <property type="component" value="Unassembled WGS sequence"/>
</dbReference>
<evidence type="ECO:0000259" key="9">
    <source>
        <dbReference type="Pfam" id="PF13193"/>
    </source>
</evidence>
<gene>
    <name evidence="10" type="ORF">L195_g007047</name>
</gene>
<dbReference type="GO" id="GO:0006631">
    <property type="term" value="P:fatty acid metabolic process"/>
    <property type="evidence" value="ECO:0007669"/>
    <property type="project" value="UniProtKB-KW"/>
</dbReference>
<dbReference type="FunFam" id="3.30.300.30:FF:000008">
    <property type="entry name" value="2,3-dihydroxybenzoate-AMP ligase"/>
    <property type="match status" value="1"/>
</dbReference>
<dbReference type="CDD" id="cd12118">
    <property type="entry name" value="ttLC_FACS_AEE21_like"/>
    <property type="match status" value="1"/>
</dbReference>
<keyword evidence="5" id="KW-0276">Fatty acid metabolism</keyword>
<dbReference type="SUPFAM" id="SSF56801">
    <property type="entry name" value="Acetyl-CoA synthetase-like"/>
    <property type="match status" value="1"/>
</dbReference>
<comment type="caution">
    <text evidence="10">The sequence shown here is derived from an EMBL/GenBank/DDBJ whole genome shotgun (WGS) entry which is preliminary data.</text>
</comment>
<organism evidence="10 11">
    <name type="scientific">Trifolium pratense</name>
    <name type="common">Red clover</name>
    <dbReference type="NCBI Taxonomy" id="57577"/>
    <lineage>
        <taxon>Eukaryota</taxon>
        <taxon>Viridiplantae</taxon>
        <taxon>Streptophyta</taxon>
        <taxon>Embryophyta</taxon>
        <taxon>Tracheophyta</taxon>
        <taxon>Spermatophyta</taxon>
        <taxon>Magnoliopsida</taxon>
        <taxon>eudicotyledons</taxon>
        <taxon>Gunneridae</taxon>
        <taxon>Pentapetalae</taxon>
        <taxon>rosids</taxon>
        <taxon>fabids</taxon>
        <taxon>Fabales</taxon>
        <taxon>Fabaceae</taxon>
        <taxon>Papilionoideae</taxon>
        <taxon>50 kb inversion clade</taxon>
        <taxon>NPAAA clade</taxon>
        <taxon>Hologalegina</taxon>
        <taxon>IRL clade</taxon>
        <taxon>Trifolieae</taxon>
        <taxon>Trifolium</taxon>
    </lineage>
</organism>
<keyword evidence="3" id="KW-0436">Ligase</keyword>
<name>A0A2K3P5B6_TRIPR</name>
<evidence type="ECO:0000256" key="1">
    <source>
        <dbReference type="ARBA" id="ARBA00004514"/>
    </source>
</evidence>